<name>A0ABD3FNU8_9STRA</name>
<dbReference type="InterPro" id="IPR009057">
    <property type="entry name" value="Homeodomain-like_sf"/>
</dbReference>
<dbReference type="Proteomes" id="UP001632037">
    <property type="component" value="Unassembled WGS sequence"/>
</dbReference>
<dbReference type="InterPro" id="IPR017930">
    <property type="entry name" value="Myb_dom"/>
</dbReference>
<dbReference type="Gene3D" id="1.10.246.220">
    <property type="match status" value="1"/>
</dbReference>
<feature type="region of interest" description="Disordered" evidence="2">
    <location>
        <begin position="1"/>
        <end position="137"/>
    </location>
</feature>
<protein>
    <recommendedName>
        <fullName evidence="7">Myb-like domain-containing protein</fullName>
    </recommendedName>
</protein>
<evidence type="ECO:0000256" key="1">
    <source>
        <dbReference type="ARBA" id="ARBA00023242"/>
    </source>
</evidence>
<dbReference type="PROSITE" id="PS51294">
    <property type="entry name" value="HTH_MYB"/>
    <property type="match status" value="1"/>
</dbReference>
<dbReference type="PANTHER" id="PTHR46734:SF1">
    <property type="entry name" value="TELOMERIC REPEAT-BINDING FACTOR 1"/>
    <property type="match status" value="1"/>
</dbReference>
<keyword evidence="6" id="KW-1185">Reference proteome</keyword>
<feature type="compositionally biased region" description="Acidic residues" evidence="2">
    <location>
        <begin position="105"/>
        <end position="115"/>
    </location>
</feature>
<dbReference type="SMART" id="SM00717">
    <property type="entry name" value="SANT"/>
    <property type="match status" value="1"/>
</dbReference>
<evidence type="ECO:0000313" key="5">
    <source>
        <dbReference type="EMBL" id="KAL3668121.1"/>
    </source>
</evidence>
<evidence type="ECO:0008006" key="7">
    <source>
        <dbReference type="Google" id="ProtNLM"/>
    </source>
</evidence>
<keyword evidence="1" id="KW-0539">Nucleus</keyword>
<feature type="compositionally biased region" description="Acidic residues" evidence="2">
    <location>
        <begin position="84"/>
        <end position="97"/>
    </location>
</feature>
<dbReference type="Pfam" id="PF00249">
    <property type="entry name" value="Myb_DNA-binding"/>
    <property type="match status" value="1"/>
</dbReference>
<comment type="caution">
    <text evidence="5">The sequence shown here is derived from an EMBL/GenBank/DDBJ whole genome shotgun (WGS) entry which is preliminary data.</text>
</comment>
<evidence type="ECO:0000259" key="4">
    <source>
        <dbReference type="PROSITE" id="PS51294"/>
    </source>
</evidence>
<accession>A0ABD3FNU8</accession>
<feature type="region of interest" description="Disordered" evidence="2">
    <location>
        <begin position="193"/>
        <end position="238"/>
    </location>
</feature>
<reference evidence="5 6" key="1">
    <citation type="submission" date="2024-09" db="EMBL/GenBank/DDBJ databases">
        <title>Genome sequencing and assembly of Phytophthora oleae, isolate VK10A, causative agent of rot of olive drupes.</title>
        <authorList>
            <person name="Conti Taguali S."/>
            <person name="Riolo M."/>
            <person name="La Spada F."/>
            <person name="Cacciola S.O."/>
            <person name="Dionisio G."/>
        </authorList>
    </citation>
    <scope>NUCLEOTIDE SEQUENCE [LARGE SCALE GENOMIC DNA]</scope>
    <source>
        <strain evidence="5 6">VK10A</strain>
    </source>
</reference>
<sequence>MARDEGAAATPAPVGSKRRSSISSVASSGHRRSSVSSVTSSGRKRKEQSLVDVAASLGHRTPERSQANDDGVSMHSRQLNFGDVDGDVDDEQGEEVDVGSAESNQEIDEPEEEEGVLANQNEPDPAAIPARRKRGGRRRDTVFWTVEEEEFLRQGVKKFGVGNWKKILIDGQGVFFSHRTNVDLKDKWKNLTRTAPQKRRRNLHQDALENEGSDEAQSRRPSPPREETSEISSPESVAARPRRRVAVIATLKIGTDQTFPEVRLLYFCAVTFGMTSTVLTLQLVEVNVNLNACKDVAALIEHLRSSLLSNAGDTDVQVIGLKTRELFNDEEHLSRCIETNGVEFYLVYEENSKEFV</sequence>
<dbReference type="CDD" id="cd11660">
    <property type="entry name" value="SANT_TRF"/>
    <property type="match status" value="1"/>
</dbReference>
<dbReference type="PANTHER" id="PTHR46734">
    <property type="entry name" value="TELOMERIC REPEAT-BINDING FACTOR 1 TERF1"/>
    <property type="match status" value="1"/>
</dbReference>
<dbReference type="SUPFAM" id="SSF46689">
    <property type="entry name" value="Homeodomain-like"/>
    <property type="match status" value="1"/>
</dbReference>
<feature type="domain" description="Myb-like" evidence="3">
    <location>
        <begin position="144"/>
        <end position="192"/>
    </location>
</feature>
<organism evidence="5 6">
    <name type="scientific">Phytophthora oleae</name>
    <dbReference type="NCBI Taxonomy" id="2107226"/>
    <lineage>
        <taxon>Eukaryota</taxon>
        <taxon>Sar</taxon>
        <taxon>Stramenopiles</taxon>
        <taxon>Oomycota</taxon>
        <taxon>Peronosporomycetes</taxon>
        <taxon>Peronosporales</taxon>
        <taxon>Peronosporaceae</taxon>
        <taxon>Phytophthora</taxon>
    </lineage>
</organism>
<dbReference type="InterPro" id="IPR052450">
    <property type="entry name" value="TRBD-Containing_Protein"/>
</dbReference>
<dbReference type="EMBL" id="JBIMZQ010000012">
    <property type="protein sequence ID" value="KAL3668121.1"/>
    <property type="molecule type" value="Genomic_DNA"/>
</dbReference>
<evidence type="ECO:0000256" key="2">
    <source>
        <dbReference type="SAM" id="MobiDB-lite"/>
    </source>
</evidence>
<evidence type="ECO:0000313" key="6">
    <source>
        <dbReference type="Proteomes" id="UP001632037"/>
    </source>
</evidence>
<gene>
    <name evidence="5" type="ORF">V7S43_006984</name>
</gene>
<dbReference type="InterPro" id="IPR001005">
    <property type="entry name" value="SANT/Myb"/>
</dbReference>
<proteinExistence type="predicted"/>
<evidence type="ECO:0000259" key="3">
    <source>
        <dbReference type="PROSITE" id="PS50090"/>
    </source>
</evidence>
<feature type="compositionally biased region" description="Low complexity" evidence="2">
    <location>
        <begin position="21"/>
        <end position="41"/>
    </location>
</feature>
<feature type="domain" description="HTH myb-type" evidence="4">
    <location>
        <begin position="136"/>
        <end position="196"/>
    </location>
</feature>
<dbReference type="AlphaFoldDB" id="A0ABD3FNU8"/>
<dbReference type="PROSITE" id="PS50090">
    <property type="entry name" value="MYB_LIKE"/>
    <property type="match status" value="1"/>
</dbReference>